<dbReference type="RefSeq" id="WP_184750851.1">
    <property type="nucleotide sequence ID" value="NZ_BAAAJR010000006.1"/>
</dbReference>
<evidence type="ECO:0000313" key="2">
    <source>
        <dbReference type="Proteomes" id="UP000537775"/>
    </source>
</evidence>
<comment type="caution">
    <text evidence="1">The sequence shown here is derived from an EMBL/GenBank/DDBJ whole genome shotgun (WGS) entry which is preliminary data.</text>
</comment>
<accession>A0A7X0KV15</accession>
<dbReference type="AlphaFoldDB" id="A0A7X0KV15"/>
<dbReference type="EMBL" id="JACHML010000001">
    <property type="protein sequence ID" value="MBB6391713.1"/>
    <property type="molecule type" value="Genomic_DNA"/>
</dbReference>
<sequence>MHRDEVIAWVESPLQLVGAAEWAHRARRSVPIAGRLTAQMGPTADELIARGALFADCVPFVGIPWGLLSTHRHWLVGDGFSGQFRLAAAVLRPRRITFLDDGANVVPFADTILGDREYARPGIAEGRASALTAPFAHERVSRLASRGAVDFFTAFDFGDARCTRLRDRGVSVAEHRFEWTRATAPGAAVATPRVILGSARPVDGRMPLGDYLDWVSRVVARGSATYLPHRREPDAQLDAVAGIRGIDVVDTGLPAELMLAGTQRPLELFTQPSSTTTTLRHVLEGTGSLIHEGERTAWTARRTPAGGA</sequence>
<organism evidence="1 2">
    <name type="scientific">Microbacterium thalassium</name>
    <dbReference type="NCBI Taxonomy" id="362649"/>
    <lineage>
        <taxon>Bacteria</taxon>
        <taxon>Bacillati</taxon>
        <taxon>Actinomycetota</taxon>
        <taxon>Actinomycetes</taxon>
        <taxon>Micrococcales</taxon>
        <taxon>Microbacteriaceae</taxon>
        <taxon>Microbacterium</taxon>
    </lineage>
</organism>
<reference evidence="1 2" key="1">
    <citation type="submission" date="2020-08" db="EMBL/GenBank/DDBJ databases">
        <title>Sequencing the genomes of 1000 actinobacteria strains.</title>
        <authorList>
            <person name="Klenk H.-P."/>
        </authorList>
    </citation>
    <scope>NUCLEOTIDE SEQUENCE [LARGE SCALE GENOMIC DNA]</scope>
    <source>
        <strain evidence="1 2">DSM 12511</strain>
    </source>
</reference>
<evidence type="ECO:0000313" key="1">
    <source>
        <dbReference type="EMBL" id="MBB6391713.1"/>
    </source>
</evidence>
<proteinExistence type="predicted"/>
<keyword evidence="2" id="KW-1185">Reference proteome</keyword>
<protein>
    <submittedName>
        <fullName evidence="1">Uncharacterized protein</fullName>
    </submittedName>
</protein>
<dbReference type="Proteomes" id="UP000537775">
    <property type="component" value="Unassembled WGS sequence"/>
</dbReference>
<name>A0A7X0KV15_9MICO</name>
<gene>
    <name evidence="1" type="ORF">HD594_002026</name>
</gene>